<dbReference type="AlphaFoldDB" id="A0A076G2Z5"/>
<proteinExistence type="predicted"/>
<sequence length="55" mass="5911">MKIIGILAPLVISLALVFLVSKQVIKHACESGSSYVGETTCEENGFKKRSLISSN</sequence>
<reference evidence="1" key="2">
    <citation type="journal article" date="2014" name="Genomics">
        <title>Prevalence and mapping of a plasmid encoding a type IV secretion system in Acinetobacter baumannii.</title>
        <authorList>
            <person name="Liu C.C."/>
            <person name="Kuo H.Y."/>
            <person name="Tang C.Y."/>
            <person name="Chang K.C."/>
            <person name="Liou M.L."/>
        </authorList>
    </citation>
    <scope>NUCLEOTIDE SEQUENCE</scope>
    <source>
        <strain evidence="1">TYTH-1</strain>
        <plasmid evidence="1">pAB_CC</plasmid>
    </source>
</reference>
<accession>A0A076G2Z5</accession>
<evidence type="ECO:0000313" key="1">
    <source>
        <dbReference type="EMBL" id="AII26490.1"/>
    </source>
</evidence>
<organism evidence="1">
    <name type="scientific">Acinetobacter baumannii TYTH-1</name>
    <dbReference type="NCBI Taxonomy" id="1100841"/>
    <lineage>
        <taxon>Bacteria</taxon>
        <taxon>Pseudomonadati</taxon>
        <taxon>Pseudomonadota</taxon>
        <taxon>Gammaproteobacteria</taxon>
        <taxon>Moraxellales</taxon>
        <taxon>Moraxellaceae</taxon>
        <taxon>Acinetobacter</taxon>
        <taxon>Acinetobacter calcoaceticus/baumannii complex</taxon>
    </lineage>
</organism>
<name>A0A076G2Z5_ACIBA</name>
<gene>
    <name evidence="1" type="ORF">M3Q_pABCC87</name>
</gene>
<dbReference type="RefSeq" id="WP_000691264.1">
    <property type="nucleotide sequence ID" value="NZ_KF889012.1"/>
</dbReference>
<reference evidence="1" key="1">
    <citation type="submission" date="2013-11" db="EMBL/GenBank/DDBJ databases">
        <authorList>
            <person name="Liu C.-C."/>
            <person name="Tang C.Y."/>
            <person name="Kuo H.-Y."/>
            <person name="Chang K.-C."/>
            <person name="Liou M.-L."/>
        </authorList>
    </citation>
    <scope>NUCLEOTIDE SEQUENCE</scope>
    <source>
        <strain evidence="1">TYTH-1</strain>
        <plasmid evidence="1">pAB_CC</plasmid>
    </source>
</reference>
<keyword evidence="1" id="KW-0614">Plasmid</keyword>
<protein>
    <submittedName>
        <fullName evidence="1">Uncharacterized protein</fullName>
    </submittedName>
</protein>
<geneLocation type="plasmid" evidence="1">
    <name>pAB_CC</name>
</geneLocation>
<dbReference type="EMBL" id="KF889012">
    <property type="protein sequence ID" value="AII26490.1"/>
    <property type="molecule type" value="Genomic_DNA"/>
</dbReference>